<sequence length="180" mass="20226">MILRDQKCRFPCLFFCRKPEIFGWWLVGVSNLILHIMNSDRPTPGIGRGRARARVHRSISPRPRAEDIPRAHDDQPSLAHLQRPVVAPGAPSFPETTARVAQLSISDETAAASVSSSAASDTEKRGSMRGFRQSDSLFQDYRIRTRPITLESKQGTKGKFSKFVFFSSKSNHLEEITARM</sequence>
<feature type="compositionally biased region" description="Basic and acidic residues" evidence="1">
    <location>
        <begin position="63"/>
        <end position="75"/>
    </location>
</feature>
<dbReference type="Proteomes" id="UP000198287">
    <property type="component" value="Unassembled WGS sequence"/>
</dbReference>
<keyword evidence="4" id="KW-1185">Reference proteome</keyword>
<feature type="compositionally biased region" description="Low complexity" evidence="1">
    <location>
        <begin position="111"/>
        <end position="120"/>
    </location>
</feature>
<feature type="region of interest" description="Disordered" evidence="1">
    <location>
        <begin position="45"/>
        <end position="76"/>
    </location>
</feature>
<comment type="caution">
    <text evidence="3">The sequence shown here is derived from an EMBL/GenBank/DDBJ whole genome shotgun (WGS) entry which is preliminary data.</text>
</comment>
<evidence type="ECO:0000313" key="4">
    <source>
        <dbReference type="Proteomes" id="UP000198287"/>
    </source>
</evidence>
<keyword evidence="2" id="KW-0472">Membrane</keyword>
<dbReference type="EMBL" id="LNIX01000008">
    <property type="protein sequence ID" value="OXA51209.1"/>
    <property type="molecule type" value="Genomic_DNA"/>
</dbReference>
<dbReference type="AlphaFoldDB" id="A0A226E166"/>
<feature type="compositionally biased region" description="Basic residues" evidence="1">
    <location>
        <begin position="49"/>
        <end position="59"/>
    </location>
</feature>
<evidence type="ECO:0000256" key="1">
    <source>
        <dbReference type="SAM" id="MobiDB-lite"/>
    </source>
</evidence>
<feature type="region of interest" description="Disordered" evidence="1">
    <location>
        <begin position="111"/>
        <end position="131"/>
    </location>
</feature>
<protein>
    <submittedName>
        <fullName evidence="3">Uncharacterized protein</fullName>
    </submittedName>
</protein>
<feature type="transmembrane region" description="Helical" evidence="2">
    <location>
        <begin position="21"/>
        <end position="38"/>
    </location>
</feature>
<dbReference type="OrthoDB" id="445936at2759"/>
<proteinExistence type="predicted"/>
<keyword evidence="2" id="KW-0812">Transmembrane</keyword>
<accession>A0A226E166</accession>
<reference evidence="3 4" key="1">
    <citation type="submission" date="2015-12" db="EMBL/GenBank/DDBJ databases">
        <title>The genome of Folsomia candida.</title>
        <authorList>
            <person name="Faddeeva A."/>
            <person name="Derks M.F."/>
            <person name="Anvar Y."/>
            <person name="Smit S."/>
            <person name="Van Straalen N."/>
            <person name="Roelofs D."/>
        </authorList>
    </citation>
    <scope>NUCLEOTIDE SEQUENCE [LARGE SCALE GENOMIC DNA]</scope>
    <source>
        <strain evidence="3 4">VU population</strain>
        <tissue evidence="3">Whole body</tissue>
    </source>
</reference>
<gene>
    <name evidence="3" type="ORF">Fcan01_14136</name>
</gene>
<name>A0A226E166_FOLCA</name>
<evidence type="ECO:0000313" key="3">
    <source>
        <dbReference type="EMBL" id="OXA51209.1"/>
    </source>
</evidence>
<organism evidence="3 4">
    <name type="scientific">Folsomia candida</name>
    <name type="common">Springtail</name>
    <dbReference type="NCBI Taxonomy" id="158441"/>
    <lineage>
        <taxon>Eukaryota</taxon>
        <taxon>Metazoa</taxon>
        <taxon>Ecdysozoa</taxon>
        <taxon>Arthropoda</taxon>
        <taxon>Hexapoda</taxon>
        <taxon>Collembola</taxon>
        <taxon>Entomobryomorpha</taxon>
        <taxon>Isotomoidea</taxon>
        <taxon>Isotomidae</taxon>
        <taxon>Proisotominae</taxon>
        <taxon>Folsomia</taxon>
    </lineage>
</organism>
<evidence type="ECO:0000256" key="2">
    <source>
        <dbReference type="SAM" id="Phobius"/>
    </source>
</evidence>
<keyword evidence="2" id="KW-1133">Transmembrane helix</keyword>